<organism evidence="2 3">
    <name type="scientific">Nocardioides immobilis</name>
    <dbReference type="NCBI Taxonomy" id="2049295"/>
    <lineage>
        <taxon>Bacteria</taxon>
        <taxon>Bacillati</taxon>
        <taxon>Actinomycetota</taxon>
        <taxon>Actinomycetes</taxon>
        <taxon>Propionibacteriales</taxon>
        <taxon>Nocardioidaceae</taxon>
        <taxon>Nocardioides</taxon>
    </lineage>
</organism>
<keyword evidence="3" id="KW-1185">Reference proteome</keyword>
<dbReference type="EMBL" id="QXGH01000015">
    <property type="protein sequence ID" value="RHW26908.1"/>
    <property type="molecule type" value="Genomic_DNA"/>
</dbReference>
<dbReference type="Proteomes" id="UP000283644">
    <property type="component" value="Unassembled WGS sequence"/>
</dbReference>
<name>A0A417Y2L9_9ACTN</name>
<evidence type="ECO:0000256" key="1">
    <source>
        <dbReference type="SAM" id="MobiDB-lite"/>
    </source>
</evidence>
<dbReference type="OrthoDB" id="9764804at2"/>
<feature type="region of interest" description="Disordered" evidence="1">
    <location>
        <begin position="83"/>
        <end position="128"/>
    </location>
</feature>
<accession>A0A417Y2L9</accession>
<gene>
    <name evidence="2" type="ORF">D0Z08_11995</name>
</gene>
<dbReference type="RefSeq" id="WP_118925474.1">
    <property type="nucleotide sequence ID" value="NZ_QXGH01000015.1"/>
</dbReference>
<sequence length="128" mass="14318">MDVRYHEPMYVHCGMEWLWVGDGTWRRTDDGPGVETGAGQGAPEDWPLAEAQQTLYGYATVRADGTMEYSLEDGTIIATYERRNGAPGCERPQGRTEVRGEAGGHQQQRRRAMDVGHGYQARWPGFGK</sequence>
<evidence type="ECO:0000313" key="2">
    <source>
        <dbReference type="EMBL" id="RHW26908.1"/>
    </source>
</evidence>
<feature type="compositionally biased region" description="Basic and acidic residues" evidence="1">
    <location>
        <begin position="92"/>
        <end position="102"/>
    </location>
</feature>
<protein>
    <submittedName>
        <fullName evidence="2">Uncharacterized protein</fullName>
    </submittedName>
</protein>
<proteinExistence type="predicted"/>
<comment type="caution">
    <text evidence="2">The sequence shown here is derived from an EMBL/GenBank/DDBJ whole genome shotgun (WGS) entry which is preliminary data.</text>
</comment>
<reference evidence="2 3" key="1">
    <citation type="submission" date="2018-09" db="EMBL/GenBank/DDBJ databases">
        <title>Genome sequencing of Nocardioides immobilis CCTCC AB 2017083 for comparison to Nocardioides silvaticus.</title>
        <authorList>
            <person name="Li C."/>
            <person name="Wang G."/>
        </authorList>
    </citation>
    <scope>NUCLEOTIDE SEQUENCE [LARGE SCALE GENOMIC DNA]</scope>
    <source>
        <strain evidence="2 3">CCTCC AB 2017083</strain>
    </source>
</reference>
<dbReference type="AlphaFoldDB" id="A0A417Y2L9"/>
<evidence type="ECO:0000313" key="3">
    <source>
        <dbReference type="Proteomes" id="UP000283644"/>
    </source>
</evidence>